<protein>
    <recommendedName>
        <fullName evidence="5 6">Small ribosomal subunit protein bS6</fullName>
    </recommendedName>
</protein>
<dbReference type="Gene3D" id="3.30.70.60">
    <property type="match status" value="1"/>
</dbReference>
<dbReference type="GO" id="GO:0022627">
    <property type="term" value="C:cytosolic small ribosomal subunit"/>
    <property type="evidence" value="ECO:0007669"/>
    <property type="project" value="TreeGrafter"/>
</dbReference>
<evidence type="ECO:0000256" key="4">
    <source>
        <dbReference type="ARBA" id="ARBA00035104"/>
    </source>
</evidence>
<dbReference type="PATRIC" id="fig|186490.8.peg.490"/>
<dbReference type="SUPFAM" id="SSF54995">
    <property type="entry name" value="Ribosomal protein S6"/>
    <property type="match status" value="1"/>
</dbReference>
<keyword evidence="8" id="KW-1185">Reference proteome</keyword>
<evidence type="ECO:0000313" key="7">
    <source>
        <dbReference type="EMBL" id="AKZ66101.1"/>
    </source>
</evidence>
<reference evidence="7 8" key="1">
    <citation type="submission" date="2015-06" db="EMBL/GenBank/DDBJ databases">
        <title>Lineage-specific patterns of genome deterioration in obligate symbionts.</title>
        <authorList>
            <person name="Bennett G.M."/>
            <person name="McCutcheon J.P."/>
            <person name="McDonald B.R."/>
            <person name="Moran N.A."/>
        </authorList>
    </citation>
    <scope>NUCLEOTIDE SEQUENCE [LARGE SCALE GENOMIC DNA]</scope>
    <source>
        <strain evidence="7 8">B-GSS</strain>
    </source>
</reference>
<keyword evidence="6" id="KW-0694">RNA-binding</keyword>
<dbReference type="EMBL" id="CP011787">
    <property type="protein sequence ID" value="AKZ66101.1"/>
    <property type="molecule type" value="Genomic_DNA"/>
</dbReference>
<dbReference type="CDD" id="cd00473">
    <property type="entry name" value="bS6"/>
    <property type="match status" value="1"/>
</dbReference>
<dbReference type="AlphaFoldDB" id="A0A0K2BL41"/>
<dbReference type="Pfam" id="PF01250">
    <property type="entry name" value="Ribosomal_S6"/>
    <property type="match status" value="1"/>
</dbReference>
<gene>
    <name evidence="6 7" type="primary">rpsF</name>
    <name evidence="7" type="ORF">AB162_521</name>
</gene>
<evidence type="ECO:0000313" key="8">
    <source>
        <dbReference type="Proteomes" id="UP000056466"/>
    </source>
</evidence>
<evidence type="ECO:0000256" key="2">
    <source>
        <dbReference type="ARBA" id="ARBA00022980"/>
    </source>
</evidence>
<dbReference type="RefSeq" id="WP_053097226.1">
    <property type="nucleotide sequence ID" value="NZ_CP011787.1"/>
</dbReference>
<dbReference type="InterPro" id="IPR014717">
    <property type="entry name" value="Transl_elong_EF1B/ribsomal_bS6"/>
</dbReference>
<evidence type="ECO:0000256" key="5">
    <source>
        <dbReference type="ARBA" id="ARBA00035294"/>
    </source>
</evidence>
<evidence type="ECO:0000256" key="3">
    <source>
        <dbReference type="ARBA" id="ARBA00023274"/>
    </source>
</evidence>
<comment type="function">
    <text evidence="4 6">Binds together with bS18 to 16S ribosomal RNA.</text>
</comment>
<keyword evidence="6" id="KW-0699">rRNA-binding</keyword>
<evidence type="ECO:0000256" key="1">
    <source>
        <dbReference type="ARBA" id="ARBA00009512"/>
    </source>
</evidence>
<dbReference type="PANTHER" id="PTHR21011">
    <property type="entry name" value="MITOCHONDRIAL 28S RIBOSOMAL PROTEIN S6"/>
    <property type="match status" value="1"/>
</dbReference>
<dbReference type="NCBIfam" id="TIGR00166">
    <property type="entry name" value="S6"/>
    <property type="match status" value="1"/>
</dbReference>
<evidence type="ECO:0000256" key="6">
    <source>
        <dbReference type="HAMAP-Rule" id="MF_00360"/>
    </source>
</evidence>
<dbReference type="OrthoDB" id="9812702at2"/>
<dbReference type="InterPro" id="IPR000529">
    <property type="entry name" value="Ribosomal_bS6"/>
</dbReference>
<organism evidence="7 8">
    <name type="scientific">Candidatus Palibaumannia cicadellinicola</name>
    <dbReference type="NCBI Taxonomy" id="186490"/>
    <lineage>
        <taxon>Bacteria</taxon>
        <taxon>Pseudomonadati</taxon>
        <taxon>Pseudomonadota</taxon>
        <taxon>Gammaproteobacteria</taxon>
        <taxon>Candidatus Palibaumannia</taxon>
    </lineage>
</organism>
<proteinExistence type="inferred from homology"/>
<keyword evidence="2 6" id="KW-0689">Ribosomal protein</keyword>
<dbReference type="PANTHER" id="PTHR21011:SF1">
    <property type="entry name" value="SMALL RIBOSOMAL SUBUNIT PROTEIN BS6M"/>
    <property type="match status" value="1"/>
</dbReference>
<dbReference type="InterPro" id="IPR035980">
    <property type="entry name" value="Ribosomal_bS6_sf"/>
</dbReference>
<dbReference type="GO" id="GO:0003735">
    <property type="term" value="F:structural constituent of ribosome"/>
    <property type="evidence" value="ECO:0007669"/>
    <property type="project" value="InterPro"/>
</dbReference>
<keyword evidence="3 6" id="KW-0687">Ribonucleoprotein</keyword>
<comment type="similarity">
    <text evidence="1 6">Belongs to the bacterial ribosomal protein bS6 family.</text>
</comment>
<dbReference type="GO" id="GO:0006412">
    <property type="term" value="P:translation"/>
    <property type="evidence" value="ECO:0007669"/>
    <property type="project" value="UniProtKB-UniRule"/>
</dbReference>
<dbReference type="HAMAP" id="MF_00360">
    <property type="entry name" value="Ribosomal_bS6"/>
    <property type="match status" value="1"/>
</dbReference>
<dbReference type="Proteomes" id="UP000056466">
    <property type="component" value="Chromosome"/>
</dbReference>
<sequence>MRHYEIILMVHPDQSDQISVIIERYSAMITSDKGKIHRMEDWGRRQLTYPIKKLHKAHYILINLETSQKLIEELKKSFRFNEAVIRSMIMRVKSAITEASPMVKTKEENLEDLTVTKDTNKYYDTVSNANAELKSN</sequence>
<name>A0A0K2BL41_9GAMM</name>
<dbReference type="KEGG" id="bcig:AB162_521"/>
<dbReference type="GO" id="GO:0070181">
    <property type="term" value="F:small ribosomal subunit rRNA binding"/>
    <property type="evidence" value="ECO:0007669"/>
    <property type="project" value="TreeGrafter"/>
</dbReference>
<dbReference type="InterPro" id="IPR020814">
    <property type="entry name" value="Ribosomal_S6_plastid/chlpt"/>
</dbReference>
<accession>A0A0K2BL41</accession>